<evidence type="ECO:0000256" key="5">
    <source>
        <dbReference type="ARBA" id="ARBA00038359"/>
    </source>
</evidence>
<evidence type="ECO:0000256" key="3">
    <source>
        <dbReference type="ARBA" id="ARBA00022989"/>
    </source>
</evidence>
<proteinExistence type="inferred from homology"/>
<comment type="subcellular location">
    <subcellularLocation>
        <location evidence="1">Membrane</location>
        <topology evidence="1">Multi-pass membrane protein</topology>
    </subcellularLocation>
</comment>
<feature type="compositionally biased region" description="Polar residues" evidence="6">
    <location>
        <begin position="341"/>
        <end position="353"/>
    </location>
</feature>
<dbReference type="InterPro" id="IPR049326">
    <property type="entry name" value="Rhodopsin_dom_fungi"/>
</dbReference>
<evidence type="ECO:0000256" key="2">
    <source>
        <dbReference type="ARBA" id="ARBA00022692"/>
    </source>
</evidence>
<keyword evidence="10" id="KW-1185">Reference proteome</keyword>
<dbReference type="GO" id="GO:0016020">
    <property type="term" value="C:membrane"/>
    <property type="evidence" value="ECO:0007669"/>
    <property type="project" value="UniProtKB-SubCell"/>
</dbReference>
<feature type="transmembrane region" description="Helical" evidence="7">
    <location>
        <begin position="200"/>
        <end position="223"/>
    </location>
</feature>
<comment type="caution">
    <text evidence="9">The sequence shown here is derived from an EMBL/GenBank/DDBJ whole genome shotgun (WGS) entry which is preliminary data.</text>
</comment>
<feature type="transmembrane region" description="Helical" evidence="7">
    <location>
        <begin position="61"/>
        <end position="84"/>
    </location>
</feature>
<feature type="transmembrane region" description="Helical" evidence="7">
    <location>
        <begin position="235"/>
        <end position="257"/>
    </location>
</feature>
<feature type="domain" description="Rhodopsin" evidence="8">
    <location>
        <begin position="42"/>
        <end position="294"/>
    </location>
</feature>
<dbReference type="Pfam" id="PF20684">
    <property type="entry name" value="Fung_rhodopsin"/>
    <property type="match status" value="1"/>
</dbReference>
<evidence type="ECO:0000256" key="4">
    <source>
        <dbReference type="ARBA" id="ARBA00023136"/>
    </source>
</evidence>
<gene>
    <name evidence="9" type="ORF">CT0861_03487</name>
</gene>
<dbReference type="PANTHER" id="PTHR33048:SF105">
    <property type="match status" value="1"/>
</dbReference>
<dbReference type="Proteomes" id="UP000076552">
    <property type="component" value="Unassembled WGS sequence"/>
</dbReference>
<evidence type="ECO:0000256" key="1">
    <source>
        <dbReference type="ARBA" id="ARBA00004141"/>
    </source>
</evidence>
<feature type="transmembrane region" description="Helical" evidence="7">
    <location>
        <begin position="30"/>
        <end position="46"/>
    </location>
</feature>
<dbReference type="EMBL" id="LFIV01000059">
    <property type="protein sequence ID" value="KZL72363.1"/>
    <property type="molecule type" value="Genomic_DNA"/>
</dbReference>
<evidence type="ECO:0000313" key="9">
    <source>
        <dbReference type="EMBL" id="KZL72363.1"/>
    </source>
</evidence>
<organism evidence="9 10">
    <name type="scientific">Colletotrichum tofieldiae</name>
    <dbReference type="NCBI Taxonomy" id="708197"/>
    <lineage>
        <taxon>Eukaryota</taxon>
        <taxon>Fungi</taxon>
        <taxon>Dikarya</taxon>
        <taxon>Ascomycota</taxon>
        <taxon>Pezizomycotina</taxon>
        <taxon>Sordariomycetes</taxon>
        <taxon>Hypocreomycetidae</taxon>
        <taxon>Glomerellales</taxon>
        <taxon>Glomerellaceae</taxon>
        <taxon>Colletotrichum</taxon>
        <taxon>Colletotrichum spaethianum species complex</taxon>
    </lineage>
</organism>
<protein>
    <recommendedName>
        <fullName evidence="8">Rhodopsin domain-containing protein</fullName>
    </recommendedName>
</protein>
<evidence type="ECO:0000313" key="10">
    <source>
        <dbReference type="Proteomes" id="UP000076552"/>
    </source>
</evidence>
<keyword evidence="2 7" id="KW-0812">Transmembrane</keyword>
<name>A0A166TQB2_9PEZI</name>
<feature type="transmembrane region" description="Helical" evidence="7">
    <location>
        <begin position="121"/>
        <end position="142"/>
    </location>
</feature>
<dbReference type="AlphaFoldDB" id="A0A166TQB2"/>
<comment type="similarity">
    <text evidence="5">Belongs to the SAT4 family.</text>
</comment>
<sequence length="413" mass="45520">MSDFDLMDPAAQDGAAAAAEASRQFTIEAWTLYGIGVVVTILRTYARAKAVGFRNFRADDYLVWVAVLFYTIQSTLAHSVGSIARGLANNGMSDEERATLSSDDPEYTLRITGSKIQVAGWTTYSALIWLLKLAMLVFYLRLTEGLGRRYRIRIWIGFGLVLAKFLASIGVVFLSCIPFQKYWQINPDPGNSCQAAVSLPIIWTSFAANVSTDIYLILIPIPLLWESTLRLMKKIASTVVLGAGIFVLVCATLKSVFVLVDPVNGAQLAGTWGTRETFVAVVTTNLPMIFPLIRTWLKPLWPSVLRSSKNSKKAYKTPSGFRTIGGGNGDSRSRGRRTGAAQVNQVTSNSTFTESEERIMNDVKLQHLKSSPSTAFGKQSPSGILVSNEVEITTEDRTSQFGEQRPQRVHEAW</sequence>
<feature type="transmembrane region" description="Helical" evidence="7">
    <location>
        <begin position="154"/>
        <end position="180"/>
    </location>
</feature>
<dbReference type="InterPro" id="IPR052337">
    <property type="entry name" value="SAT4-like"/>
</dbReference>
<evidence type="ECO:0000256" key="6">
    <source>
        <dbReference type="SAM" id="MobiDB-lite"/>
    </source>
</evidence>
<dbReference type="STRING" id="708197.A0A166TQB2"/>
<accession>A0A166TQB2</accession>
<dbReference type="PANTHER" id="PTHR33048">
    <property type="entry name" value="PTH11-LIKE INTEGRAL MEMBRANE PROTEIN (AFU_ORTHOLOGUE AFUA_5G11245)"/>
    <property type="match status" value="1"/>
</dbReference>
<evidence type="ECO:0000259" key="8">
    <source>
        <dbReference type="Pfam" id="PF20684"/>
    </source>
</evidence>
<reference evidence="9 10" key="1">
    <citation type="submission" date="2015-06" db="EMBL/GenBank/DDBJ databases">
        <title>Survival trade-offs in plant roots during colonization by closely related pathogenic and mutualistic fungi.</title>
        <authorList>
            <person name="Hacquard S."/>
            <person name="Kracher B."/>
            <person name="Hiruma K."/>
            <person name="Weinman A."/>
            <person name="Muench P."/>
            <person name="Garrido Oter R."/>
            <person name="Ver Loren van Themaat E."/>
            <person name="Dallerey J.-F."/>
            <person name="Damm U."/>
            <person name="Henrissat B."/>
            <person name="Lespinet O."/>
            <person name="Thon M."/>
            <person name="Kemen E."/>
            <person name="McHardy A.C."/>
            <person name="Schulze-Lefert P."/>
            <person name="O'Connell R.J."/>
        </authorList>
    </citation>
    <scope>NUCLEOTIDE SEQUENCE [LARGE SCALE GENOMIC DNA]</scope>
    <source>
        <strain evidence="9 10">0861</strain>
    </source>
</reference>
<keyword evidence="3 7" id="KW-1133">Transmembrane helix</keyword>
<feature type="region of interest" description="Disordered" evidence="6">
    <location>
        <begin position="313"/>
        <end position="355"/>
    </location>
</feature>
<evidence type="ECO:0000256" key="7">
    <source>
        <dbReference type="SAM" id="Phobius"/>
    </source>
</evidence>
<keyword evidence="4 7" id="KW-0472">Membrane</keyword>